<accession>A0ABP9GLV7</accession>
<dbReference type="Proteomes" id="UP001501302">
    <property type="component" value="Unassembled WGS sequence"/>
</dbReference>
<gene>
    <name evidence="1" type="ORF">GCM10023314_21270</name>
</gene>
<reference evidence="2" key="1">
    <citation type="journal article" date="2019" name="Int. J. Syst. Evol. Microbiol.">
        <title>The Global Catalogue of Microorganisms (GCM) 10K type strain sequencing project: providing services to taxonomists for standard genome sequencing and annotation.</title>
        <authorList>
            <consortium name="The Broad Institute Genomics Platform"/>
            <consortium name="The Broad Institute Genome Sequencing Center for Infectious Disease"/>
            <person name="Wu L."/>
            <person name="Ma J."/>
        </authorList>
    </citation>
    <scope>NUCLEOTIDE SEQUENCE [LARGE SCALE GENOMIC DNA]</scope>
    <source>
        <strain evidence="2">JCM 18285</strain>
    </source>
</reference>
<dbReference type="EMBL" id="BAABJJ010000031">
    <property type="protein sequence ID" value="GAA4947722.1"/>
    <property type="molecule type" value="Genomic_DNA"/>
</dbReference>
<keyword evidence="2" id="KW-1185">Reference proteome</keyword>
<protein>
    <submittedName>
        <fullName evidence="1">Uncharacterized protein</fullName>
    </submittedName>
</protein>
<evidence type="ECO:0000313" key="1">
    <source>
        <dbReference type="EMBL" id="GAA4947722.1"/>
    </source>
</evidence>
<proteinExistence type="predicted"/>
<name>A0ABP9GLV7_9FLAO</name>
<comment type="caution">
    <text evidence="1">The sequence shown here is derived from an EMBL/GenBank/DDBJ whole genome shotgun (WGS) entry which is preliminary data.</text>
</comment>
<evidence type="ECO:0000313" key="2">
    <source>
        <dbReference type="Proteomes" id="UP001501302"/>
    </source>
</evidence>
<organism evidence="1 2">
    <name type="scientific">Algibacter agarivorans</name>
    <dbReference type="NCBI Taxonomy" id="1109741"/>
    <lineage>
        <taxon>Bacteria</taxon>
        <taxon>Pseudomonadati</taxon>
        <taxon>Bacteroidota</taxon>
        <taxon>Flavobacteriia</taxon>
        <taxon>Flavobacteriales</taxon>
        <taxon>Flavobacteriaceae</taxon>
        <taxon>Algibacter</taxon>
    </lineage>
</organism>
<sequence>MCVFGIKANSIDICHLKPFVSAQNKLKSKGLEKSKNFVGLNFSLSRAEIKSSTGLESGKLFKFNF</sequence>